<sequence>MEEACSYPDCKVSPTFRCRCSNNLFCAAHIGEHMLKPGLLHLSETLYINIDPETKNHLISKLKEITSSLLNMETQLFSTTKAMINSIEQITLKNLAFINELYRKCNKIILYCESVNGINKACDIGKLDYYLIKRPEEIICELADWEIPKVTIKLDDFTKTIDGLISYSSISTILQGNIIEEKLEIEEVSGSYQGEFCNGYRHGNGTLITPNNDKYVGSWELGHRSGRGICTYADGSEYNGEWQNDLEHGQGTKTWKNGDIYIGGFKNGSREGLGEMIYDSKMKNYKGEWINNRKEGKGVLKVTDDYEYEGEWVDDFPDGSGIKKWIKSKNVYKGEFCYGNMTGKGIMSYGNGDYYEGDWRDSMRHGETGIFVFEGGVYTGSWNNDKWHGEGKLALPDKSCYQGLFREGLRDGYGTLETNEGCTYQGNWVKDKKEGFGILNDTKTGEKYEGKWVNDKMHDIKAKVIMHGGIILKGEYKEGNRVGKWEIDYPNGKKKIIRMKAK</sequence>
<dbReference type="Gene3D" id="2.20.110.10">
    <property type="entry name" value="Histone H3 K4-specific methyltransferase SET7/9 N-terminal domain"/>
    <property type="match status" value="4"/>
</dbReference>
<dbReference type="SUPFAM" id="SSF82185">
    <property type="entry name" value="Histone H3 K4-specific methyltransferase SET7/9 N-terminal domain"/>
    <property type="match status" value="3"/>
</dbReference>
<keyword evidence="1" id="KW-0677">Repeat</keyword>
<evidence type="ECO:0000256" key="1">
    <source>
        <dbReference type="ARBA" id="ARBA00022737"/>
    </source>
</evidence>
<name>A0AAU9ILT1_9CILI</name>
<dbReference type="InterPro" id="IPR003409">
    <property type="entry name" value="MORN"/>
</dbReference>
<evidence type="ECO:0000313" key="2">
    <source>
        <dbReference type="EMBL" id="CAG9315018.1"/>
    </source>
</evidence>
<gene>
    <name evidence="2" type="ORF">BSTOLATCC_MIC12796</name>
</gene>
<keyword evidence="3" id="KW-1185">Reference proteome</keyword>
<dbReference type="PANTHER" id="PTHR43215">
    <property type="entry name" value="RADIAL SPOKE HEAD 1 HOMOLOG"/>
    <property type="match status" value="1"/>
</dbReference>
<reference evidence="2" key="1">
    <citation type="submission" date="2021-09" db="EMBL/GenBank/DDBJ databases">
        <authorList>
            <consortium name="AG Swart"/>
            <person name="Singh M."/>
            <person name="Singh A."/>
            <person name="Seah K."/>
            <person name="Emmerich C."/>
        </authorList>
    </citation>
    <scope>NUCLEOTIDE SEQUENCE</scope>
    <source>
        <strain evidence="2">ATCC30299</strain>
    </source>
</reference>
<dbReference type="SMART" id="SM00698">
    <property type="entry name" value="MORN"/>
    <property type="match status" value="11"/>
</dbReference>
<evidence type="ECO:0000313" key="3">
    <source>
        <dbReference type="Proteomes" id="UP001162131"/>
    </source>
</evidence>
<dbReference type="Pfam" id="PF02493">
    <property type="entry name" value="MORN"/>
    <property type="match status" value="12"/>
</dbReference>
<comment type="caution">
    <text evidence="2">The sequence shown here is derived from an EMBL/GenBank/DDBJ whole genome shotgun (WGS) entry which is preliminary data.</text>
</comment>
<dbReference type="EMBL" id="CAJZBQ010000013">
    <property type="protein sequence ID" value="CAG9315018.1"/>
    <property type="molecule type" value="Genomic_DNA"/>
</dbReference>
<protein>
    <submittedName>
        <fullName evidence="2">Uncharacterized protein</fullName>
    </submittedName>
</protein>
<dbReference type="Proteomes" id="UP001162131">
    <property type="component" value="Unassembled WGS sequence"/>
</dbReference>
<organism evidence="2 3">
    <name type="scientific">Blepharisma stoltei</name>
    <dbReference type="NCBI Taxonomy" id="1481888"/>
    <lineage>
        <taxon>Eukaryota</taxon>
        <taxon>Sar</taxon>
        <taxon>Alveolata</taxon>
        <taxon>Ciliophora</taxon>
        <taxon>Postciliodesmatophora</taxon>
        <taxon>Heterotrichea</taxon>
        <taxon>Heterotrichida</taxon>
        <taxon>Blepharismidae</taxon>
        <taxon>Blepharisma</taxon>
    </lineage>
</organism>
<accession>A0AAU9ILT1</accession>
<proteinExistence type="predicted"/>
<dbReference type="PANTHER" id="PTHR43215:SF14">
    <property type="entry name" value="RADIAL SPOKE HEAD 1 HOMOLOG"/>
    <property type="match status" value="1"/>
</dbReference>
<dbReference type="AlphaFoldDB" id="A0AAU9ILT1"/>